<accession>A0A2P2LNS9</accession>
<dbReference type="AlphaFoldDB" id="A0A2P2LNS9"/>
<proteinExistence type="predicted"/>
<protein>
    <submittedName>
        <fullName evidence="1">Uncharacterized protein</fullName>
    </submittedName>
</protein>
<sequence>MHGASISCISVIFHSSLQSFYSLMELCVVLYASNIPF</sequence>
<dbReference type="EMBL" id="GGEC01039147">
    <property type="protein sequence ID" value="MBX19631.1"/>
    <property type="molecule type" value="Transcribed_RNA"/>
</dbReference>
<reference evidence="1" key="1">
    <citation type="submission" date="2018-02" db="EMBL/GenBank/DDBJ databases">
        <title>Rhizophora mucronata_Transcriptome.</title>
        <authorList>
            <person name="Meera S.P."/>
            <person name="Sreeshan A."/>
            <person name="Augustine A."/>
        </authorList>
    </citation>
    <scope>NUCLEOTIDE SEQUENCE</scope>
    <source>
        <tissue evidence="1">Leaf</tissue>
    </source>
</reference>
<organism evidence="1">
    <name type="scientific">Rhizophora mucronata</name>
    <name type="common">Asiatic mangrove</name>
    <dbReference type="NCBI Taxonomy" id="61149"/>
    <lineage>
        <taxon>Eukaryota</taxon>
        <taxon>Viridiplantae</taxon>
        <taxon>Streptophyta</taxon>
        <taxon>Embryophyta</taxon>
        <taxon>Tracheophyta</taxon>
        <taxon>Spermatophyta</taxon>
        <taxon>Magnoliopsida</taxon>
        <taxon>eudicotyledons</taxon>
        <taxon>Gunneridae</taxon>
        <taxon>Pentapetalae</taxon>
        <taxon>rosids</taxon>
        <taxon>fabids</taxon>
        <taxon>Malpighiales</taxon>
        <taxon>Rhizophoraceae</taxon>
        <taxon>Rhizophora</taxon>
    </lineage>
</organism>
<name>A0A2P2LNS9_RHIMU</name>
<evidence type="ECO:0000313" key="1">
    <source>
        <dbReference type="EMBL" id="MBX19631.1"/>
    </source>
</evidence>